<dbReference type="GO" id="GO:0009055">
    <property type="term" value="F:electron transfer activity"/>
    <property type="evidence" value="ECO:0007669"/>
    <property type="project" value="UniProtKB-UniRule"/>
</dbReference>
<dbReference type="PATRIC" id="fig|754436.4.peg.3685"/>
<keyword evidence="9 14" id="KW-0560">Oxidoreductase</keyword>
<dbReference type="InterPro" id="IPR003752">
    <property type="entry name" value="DiS_bond_form_DsbB/BdbC"/>
</dbReference>
<evidence type="ECO:0000313" key="18">
    <source>
        <dbReference type="Proteomes" id="UP000029227"/>
    </source>
</evidence>
<evidence type="ECO:0000256" key="6">
    <source>
        <dbReference type="ARBA" id="ARBA00022692"/>
    </source>
</evidence>
<dbReference type="InterPro" id="IPR022920">
    <property type="entry name" value="Disulphide_bond_form_DsbB"/>
</dbReference>
<comment type="subcellular location">
    <subcellularLocation>
        <location evidence="1">Cell inner membrane</location>
        <topology evidence="1">Multi-pass membrane protein</topology>
    </subcellularLocation>
    <subcellularLocation>
        <location evidence="14">Cell membrane</location>
        <topology evidence="14">Multi-pass membrane protein</topology>
    </subcellularLocation>
</comment>
<dbReference type="NCBIfam" id="NF002485">
    <property type="entry name" value="PRK01749.1"/>
    <property type="match status" value="1"/>
</dbReference>
<evidence type="ECO:0000313" key="19">
    <source>
        <dbReference type="Proteomes" id="UP000036426"/>
    </source>
</evidence>
<dbReference type="GO" id="GO:0005886">
    <property type="term" value="C:plasma membrane"/>
    <property type="evidence" value="ECO:0007669"/>
    <property type="project" value="UniProtKB-SubCell"/>
</dbReference>
<dbReference type="InterPro" id="IPR023380">
    <property type="entry name" value="DsbB-like_sf"/>
</dbReference>
<keyword evidence="11 14" id="KW-1015">Disulfide bond</keyword>
<protein>
    <recommendedName>
        <fullName evidence="14">Disulfide bond formation protein B</fullName>
    </recommendedName>
    <alternativeName>
        <fullName evidence="14">Disulfide oxidoreductase</fullName>
    </alternativeName>
</protein>
<keyword evidence="6 14" id="KW-0812">Transmembrane</keyword>
<evidence type="ECO:0000256" key="1">
    <source>
        <dbReference type="ARBA" id="ARBA00004429"/>
    </source>
</evidence>
<dbReference type="OrthoDB" id="3711263at2"/>
<comment type="similarity">
    <text evidence="2 14">Belongs to the DsbB family.</text>
</comment>
<feature type="topological domain" description="Cytoplasmic" evidence="14">
    <location>
        <begin position="1"/>
        <end position="13"/>
    </location>
</feature>
<dbReference type="STRING" id="754436.JCM19237_1420"/>
<keyword evidence="12 14" id="KW-0143">Chaperone</keyword>
<gene>
    <name evidence="14" type="primary">dsbB</name>
    <name evidence="17" type="ORF">ABT58_17390</name>
    <name evidence="16" type="ORF">JCM19237_1420</name>
</gene>
<reference evidence="16 18" key="1">
    <citation type="journal article" date="2014" name="Genome Announc.">
        <title>Draft Genome Sequences of Two Vibrionaceae Species, Vibrio ponticus C121 and Photobacterium aphoticum C119, Isolated as Coral Reef Microbiota.</title>
        <authorList>
            <person name="Al-saari N."/>
            <person name="Meirelles P.M."/>
            <person name="Mino S."/>
            <person name="Suda W."/>
            <person name="Oshima K."/>
            <person name="Hattori M."/>
            <person name="Ohkuma M."/>
            <person name="Thompson F.L."/>
            <person name="Gomez-Gil B."/>
            <person name="Sawabe T."/>
            <person name="Sawabe T."/>
        </authorList>
    </citation>
    <scope>NUCLEOTIDE SEQUENCE [LARGE SCALE GENOMIC DNA]</scope>
    <source>
        <strain evidence="16 18">JCM 19237</strain>
    </source>
</reference>
<keyword evidence="10 14" id="KW-0472">Membrane</keyword>
<dbReference type="Proteomes" id="UP000029227">
    <property type="component" value="Unassembled WGS sequence"/>
</dbReference>
<accession>A0A090QWF7</accession>
<dbReference type="AlphaFoldDB" id="A0A090QWF7"/>
<dbReference type="InterPro" id="IPR050183">
    <property type="entry name" value="DsbB"/>
</dbReference>
<keyword evidence="19" id="KW-1185">Reference proteome</keyword>
<proteinExistence type="inferred from homology"/>
<evidence type="ECO:0000256" key="11">
    <source>
        <dbReference type="ARBA" id="ARBA00023157"/>
    </source>
</evidence>
<evidence type="ECO:0000256" key="7">
    <source>
        <dbReference type="ARBA" id="ARBA00022982"/>
    </source>
</evidence>
<evidence type="ECO:0000256" key="10">
    <source>
        <dbReference type="ARBA" id="ARBA00023136"/>
    </source>
</evidence>
<feature type="topological domain" description="Periplasmic" evidence="14">
    <location>
        <begin position="31"/>
        <end position="48"/>
    </location>
</feature>
<evidence type="ECO:0000256" key="4">
    <source>
        <dbReference type="ARBA" id="ARBA00022475"/>
    </source>
</evidence>
<evidence type="ECO:0000256" key="14">
    <source>
        <dbReference type="HAMAP-Rule" id="MF_00286"/>
    </source>
</evidence>
<dbReference type="GO" id="GO:0006457">
    <property type="term" value="P:protein folding"/>
    <property type="evidence" value="ECO:0007669"/>
    <property type="project" value="InterPro"/>
</dbReference>
<dbReference type="Pfam" id="PF02600">
    <property type="entry name" value="DsbB"/>
    <property type="match status" value="1"/>
</dbReference>
<evidence type="ECO:0000256" key="15">
    <source>
        <dbReference type="SAM" id="Phobius"/>
    </source>
</evidence>
<dbReference type="HAMAP" id="MF_00286">
    <property type="entry name" value="DsbB"/>
    <property type="match status" value="1"/>
</dbReference>
<evidence type="ECO:0000256" key="8">
    <source>
        <dbReference type="ARBA" id="ARBA00022989"/>
    </source>
</evidence>
<dbReference type="Gene3D" id="1.20.1550.10">
    <property type="entry name" value="DsbB-like"/>
    <property type="match status" value="1"/>
</dbReference>
<organism evidence="16 18">
    <name type="scientific">Photobacterium aphoticum</name>
    <dbReference type="NCBI Taxonomy" id="754436"/>
    <lineage>
        <taxon>Bacteria</taxon>
        <taxon>Pseudomonadati</taxon>
        <taxon>Pseudomonadota</taxon>
        <taxon>Gammaproteobacteria</taxon>
        <taxon>Vibrionales</taxon>
        <taxon>Vibrionaceae</taxon>
        <taxon>Photobacterium</taxon>
    </lineage>
</organism>
<feature type="disulfide bond" description="Redox-active" evidence="14">
    <location>
        <begin position="40"/>
        <end position="43"/>
    </location>
</feature>
<evidence type="ECO:0000256" key="13">
    <source>
        <dbReference type="ARBA" id="ARBA00023284"/>
    </source>
</evidence>
<keyword evidence="13 14" id="KW-0676">Redox-active center</keyword>
<feature type="transmembrane region" description="Helical" evidence="15">
    <location>
        <begin position="12"/>
        <end position="32"/>
    </location>
</feature>
<keyword evidence="5" id="KW-0997">Cell inner membrane</keyword>
<evidence type="ECO:0000256" key="3">
    <source>
        <dbReference type="ARBA" id="ARBA00022448"/>
    </source>
</evidence>
<evidence type="ECO:0000256" key="5">
    <source>
        <dbReference type="ARBA" id="ARBA00022519"/>
    </source>
</evidence>
<feature type="disulfide bond" description="Redox-active" evidence="14">
    <location>
        <begin position="105"/>
        <end position="131"/>
    </location>
</feature>
<dbReference type="GO" id="GO:0016746">
    <property type="term" value="F:acyltransferase activity"/>
    <property type="evidence" value="ECO:0007669"/>
    <property type="project" value="UniProtKB-KW"/>
</dbReference>
<keyword evidence="3 14" id="KW-0813">Transport</keyword>
<keyword evidence="8 14" id="KW-1133">Transmembrane helix</keyword>
<keyword evidence="17" id="KW-0808">Transferase</keyword>
<reference evidence="17 19" key="2">
    <citation type="submission" date="2015-05" db="EMBL/GenBank/DDBJ databases">
        <title>Photobacterium galathea sp. nov.</title>
        <authorList>
            <person name="Machado H."/>
            <person name="Gram L."/>
        </authorList>
    </citation>
    <scope>NUCLEOTIDE SEQUENCE [LARGE SCALE GENOMIC DNA]</scope>
    <source>
        <strain evidence="17 19">DSM 25995</strain>
    </source>
</reference>
<keyword evidence="17" id="KW-0012">Acyltransferase</keyword>
<evidence type="ECO:0000313" key="17">
    <source>
        <dbReference type="EMBL" id="KLU99410.1"/>
    </source>
</evidence>
<keyword evidence="7 14" id="KW-0249">Electron transport</keyword>
<sequence>MEFLYSFSKSRLSWLILFAFIIFFEGCALFFQHVMNLAPCVMCVYERVAMMGIGIAALIGMIAPQNAAIRWAGLVGWGYSAYHGLMLSSQHVSYQFPEFPWSASCGLETNYPAWAPLDQWVPWMFAASGDCGKIVWEFMNLTMPQWLEVIFSANLAALALIVVAQILGAKKKA</sequence>
<dbReference type="Proteomes" id="UP000036426">
    <property type="component" value="Unassembled WGS sequence"/>
</dbReference>
<feature type="transmembrane region" description="Helical" evidence="15">
    <location>
        <begin position="44"/>
        <end position="63"/>
    </location>
</feature>
<keyword evidence="4 14" id="KW-1003">Cell membrane</keyword>
<dbReference type="EMBL" id="LDOV01000031">
    <property type="protein sequence ID" value="KLU99410.1"/>
    <property type="molecule type" value="Genomic_DNA"/>
</dbReference>
<evidence type="ECO:0000256" key="2">
    <source>
        <dbReference type="ARBA" id="ARBA00008823"/>
    </source>
</evidence>
<dbReference type="PANTHER" id="PTHR36570">
    <property type="entry name" value="DISULFIDE BOND FORMATION PROTEIN B"/>
    <property type="match status" value="1"/>
</dbReference>
<comment type="caution">
    <text evidence="14">Lacks conserved residue(s) required for the propagation of feature annotation.</text>
</comment>
<dbReference type="GO" id="GO:0015035">
    <property type="term" value="F:protein-disulfide reductase activity"/>
    <property type="evidence" value="ECO:0007669"/>
    <property type="project" value="UniProtKB-UniRule"/>
</dbReference>
<dbReference type="EMBL" id="BBMN01000017">
    <property type="protein sequence ID" value="GAL07480.1"/>
    <property type="molecule type" value="Genomic_DNA"/>
</dbReference>
<evidence type="ECO:0000256" key="12">
    <source>
        <dbReference type="ARBA" id="ARBA00023186"/>
    </source>
</evidence>
<dbReference type="RefSeq" id="WP_047875713.1">
    <property type="nucleotide sequence ID" value="NZ_BMYC01000002.1"/>
</dbReference>
<evidence type="ECO:0000256" key="9">
    <source>
        <dbReference type="ARBA" id="ARBA00023002"/>
    </source>
</evidence>
<dbReference type="eggNOG" id="COG1495">
    <property type="taxonomic scope" value="Bacteria"/>
</dbReference>
<comment type="function">
    <text evidence="14">Required for disulfide bond formation in some periplasmic proteins. Acts by oxidizing the DsbA protein.</text>
</comment>
<feature type="topological domain" description="Cytoplasmic" evidence="14">
    <location>
        <begin position="165"/>
        <end position="173"/>
    </location>
</feature>
<dbReference type="SUPFAM" id="SSF158442">
    <property type="entry name" value="DsbB-like"/>
    <property type="match status" value="1"/>
</dbReference>
<dbReference type="PANTHER" id="PTHR36570:SF2">
    <property type="entry name" value="DISULFIDE BOND FORMATION PROTEIN B"/>
    <property type="match status" value="1"/>
</dbReference>
<feature type="transmembrane region" description="Helical" evidence="15">
    <location>
        <begin position="146"/>
        <end position="167"/>
    </location>
</feature>
<name>A0A090QWF7_9GAMM</name>
<comment type="caution">
    <text evidence="16">The sequence shown here is derived from an EMBL/GenBank/DDBJ whole genome shotgun (WGS) entry which is preliminary data.</text>
</comment>
<evidence type="ECO:0000313" key="16">
    <source>
        <dbReference type="EMBL" id="GAL07480.1"/>
    </source>
</evidence>